<name>K7S4Y4_ACIA4</name>
<organism evidence="2 3">
    <name type="scientific">Acidipropionibacterium acidipropionici (strain ATCC 4875 / DSM 20272 / JCM 6432 / NBRC 12425 / NCIMB 8070 / 4)</name>
    <name type="common">Propionibacterium acidipropionici</name>
    <dbReference type="NCBI Taxonomy" id="1171373"/>
    <lineage>
        <taxon>Bacteria</taxon>
        <taxon>Bacillati</taxon>
        <taxon>Actinomycetota</taxon>
        <taxon>Actinomycetes</taxon>
        <taxon>Propionibacteriales</taxon>
        <taxon>Propionibacteriaceae</taxon>
        <taxon>Acidipropionibacterium</taxon>
    </lineage>
</organism>
<reference evidence="2 3" key="1">
    <citation type="journal article" date="2012" name="BMC Genomics">
        <title>The genome sequence of Propionibacterium acidipropionici provides insights into its biotechnological and industrial potential.</title>
        <authorList>
            <person name="Parizzi L.P."/>
            <person name="Grassi M.C."/>
            <person name="Llerena L.A."/>
            <person name="Carazzolle M.F."/>
            <person name="Queiroz V.L."/>
            <person name="Lunardi I."/>
            <person name="Zeidler A.F."/>
            <person name="Teixeira P.J."/>
            <person name="Mieczkowski P."/>
            <person name="Rincones J."/>
            <person name="Pereira G.A."/>
        </authorList>
    </citation>
    <scope>NUCLEOTIDE SEQUENCE [LARGE SCALE GENOMIC DNA]</scope>
    <source>
        <strain evidence="3">ATCC 4875 / DSM 20272 / JCM 6432 / NBRC 12425 / NCIMB 8070</strain>
    </source>
</reference>
<dbReference type="Gene3D" id="6.10.180.30">
    <property type="match status" value="1"/>
</dbReference>
<dbReference type="PATRIC" id="fig|1171373.8.peg.1852"/>
<dbReference type="STRING" id="1171373.PACID_18750"/>
<gene>
    <name evidence="2" type="ordered locus">PACID_18750</name>
</gene>
<dbReference type="RefSeq" id="WP_015070581.1">
    <property type="nucleotide sequence ID" value="NC_019395.1"/>
</dbReference>
<dbReference type="AlphaFoldDB" id="K7S4Y4"/>
<dbReference type="HOGENOM" id="CLU_2001835_0_0_11"/>
<accession>K7S4Y4</accession>
<dbReference type="KEGG" id="pbo:PACID_18750"/>
<protein>
    <submittedName>
        <fullName evidence="2">Uncharacterized protein</fullName>
    </submittedName>
</protein>
<proteinExistence type="predicted"/>
<dbReference type="eggNOG" id="ENOG5031IEF">
    <property type="taxonomic scope" value="Bacteria"/>
</dbReference>
<feature type="region of interest" description="Disordered" evidence="1">
    <location>
        <begin position="93"/>
        <end position="124"/>
    </location>
</feature>
<sequence length="124" mass="12886">MSNGRPDRAALDALTHGLSKATVTDPVIAGTTSTAGAAGNTSKTKFTIRIDPDLLGRARAAYLTHGIPAGYHSLSDWIADAIHTAVTEAEDTAGRLEPLGTGVIPRGPLPHTDRPLTHLNGEQS</sequence>
<dbReference type="Proteomes" id="UP000000214">
    <property type="component" value="Chromosome"/>
</dbReference>
<dbReference type="EMBL" id="CP003493">
    <property type="protein sequence ID" value="AFV89677.1"/>
    <property type="molecule type" value="Genomic_DNA"/>
</dbReference>
<evidence type="ECO:0000313" key="2">
    <source>
        <dbReference type="EMBL" id="AFV89677.1"/>
    </source>
</evidence>
<evidence type="ECO:0000256" key="1">
    <source>
        <dbReference type="SAM" id="MobiDB-lite"/>
    </source>
</evidence>
<evidence type="ECO:0000313" key="3">
    <source>
        <dbReference type="Proteomes" id="UP000000214"/>
    </source>
</evidence>